<feature type="domain" description="Signal transduction histidine kinase subgroup 3 dimerisation and phosphoacceptor" evidence="12">
    <location>
        <begin position="235"/>
        <end position="300"/>
    </location>
</feature>
<keyword evidence="10" id="KW-0472">Membrane</keyword>
<feature type="region of interest" description="Disordered" evidence="9">
    <location>
        <begin position="1"/>
        <end position="22"/>
    </location>
</feature>
<keyword evidence="5" id="KW-0547">Nucleotide-binding</keyword>
<evidence type="ECO:0000259" key="12">
    <source>
        <dbReference type="Pfam" id="PF07730"/>
    </source>
</evidence>
<protein>
    <recommendedName>
        <fullName evidence="2">histidine kinase</fullName>
        <ecNumber evidence="2">2.7.13.3</ecNumber>
    </recommendedName>
</protein>
<evidence type="ECO:0000313" key="14">
    <source>
        <dbReference type="EMBL" id="MBG0738452.1"/>
    </source>
</evidence>
<feature type="domain" description="DUF7134" evidence="13">
    <location>
        <begin position="53"/>
        <end position="199"/>
    </location>
</feature>
<keyword evidence="3" id="KW-0597">Phosphoprotein</keyword>
<name>A0A931CK34_9MICC</name>
<evidence type="ECO:0000313" key="15">
    <source>
        <dbReference type="Proteomes" id="UP000655366"/>
    </source>
</evidence>
<dbReference type="GO" id="GO:0000155">
    <property type="term" value="F:phosphorelay sensor kinase activity"/>
    <property type="evidence" value="ECO:0007669"/>
    <property type="project" value="InterPro"/>
</dbReference>
<keyword evidence="10" id="KW-0812">Transmembrane</keyword>
<dbReference type="Pfam" id="PF02518">
    <property type="entry name" value="HATPase_c"/>
    <property type="match status" value="1"/>
</dbReference>
<dbReference type="PANTHER" id="PTHR24421:SF10">
    <property type="entry name" value="NITRATE_NITRITE SENSOR PROTEIN NARQ"/>
    <property type="match status" value="1"/>
</dbReference>
<evidence type="ECO:0000256" key="3">
    <source>
        <dbReference type="ARBA" id="ARBA00022553"/>
    </source>
</evidence>
<keyword evidence="10" id="KW-1133">Transmembrane helix</keyword>
<keyword evidence="4" id="KW-0808">Transferase</keyword>
<dbReference type="Proteomes" id="UP000655366">
    <property type="component" value="Unassembled WGS sequence"/>
</dbReference>
<feature type="transmembrane region" description="Helical" evidence="10">
    <location>
        <begin position="109"/>
        <end position="128"/>
    </location>
</feature>
<dbReference type="CDD" id="cd16917">
    <property type="entry name" value="HATPase_UhpB-NarQ-NarX-like"/>
    <property type="match status" value="1"/>
</dbReference>
<dbReference type="InterPro" id="IPR011712">
    <property type="entry name" value="Sig_transdc_His_kin_sub3_dim/P"/>
</dbReference>
<evidence type="ECO:0000256" key="10">
    <source>
        <dbReference type="SAM" id="Phobius"/>
    </source>
</evidence>
<evidence type="ECO:0000256" key="7">
    <source>
        <dbReference type="ARBA" id="ARBA00022840"/>
    </source>
</evidence>
<dbReference type="GO" id="GO:0016020">
    <property type="term" value="C:membrane"/>
    <property type="evidence" value="ECO:0007669"/>
    <property type="project" value="InterPro"/>
</dbReference>
<evidence type="ECO:0000256" key="6">
    <source>
        <dbReference type="ARBA" id="ARBA00022777"/>
    </source>
</evidence>
<feature type="transmembrane region" description="Helical" evidence="10">
    <location>
        <begin position="185"/>
        <end position="210"/>
    </location>
</feature>
<keyword evidence="8" id="KW-0902">Two-component regulatory system</keyword>
<dbReference type="InterPro" id="IPR003594">
    <property type="entry name" value="HATPase_dom"/>
</dbReference>
<evidence type="ECO:0000256" key="2">
    <source>
        <dbReference type="ARBA" id="ARBA00012438"/>
    </source>
</evidence>
<dbReference type="Gene3D" id="3.30.565.10">
    <property type="entry name" value="Histidine kinase-like ATPase, C-terminal domain"/>
    <property type="match status" value="1"/>
</dbReference>
<dbReference type="AlphaFoldDB" id="A0A931CK34"/>
<dbReference type="Gene3D" id="1.20.5.1930">
    <property type="match status" value="1"/>
</dbReference>
<comment type="caution">
    <text evidence="14">The sequence shown here is derived from an EMBL/GenBank/DDBJ whole genome shotgun (WGS) entry which is preliminary data.</text>
</comment>
<accession>A0A931CK34</accession>
<feature type="compositionally biased region" description="Low complexity" evidence="9">
    <location>
        <begin position="7"/>
        <end position="21"/>
    </location>
</feature>
<dbReference type="PANTHER" id="PTHR24421">
    <property type="entry name" value="NITRATE/NITRITE SENSOR PROTEIN NARX-RELATED"/>
    <property type="match status" value="1"/>
</dbReference>
<dbReference type="InterPro" id="IPR036890">
    <property type="entry name" value="HATPase_C_sf"/>
</dbReference>
<keyword evidence="7" id="KW-0067">ATP-binding</keyword>
<feature type="transmembrane region" description="Helical" evidence="10">
    <location>
        <begin position="148"/>
        <end position="173"/>
    </location>
</feature>
<dbReference type="RefSeq" id="WP_196395410.1">
    <property type="nucleotide sequence ID" value="NZ_JADNYM010000004.1"/>
</dbReference>
<keyword evidence="15" id="KW-1185">Reference proteome</keyword>
<evidence type="ECO:0000256" key="9">
    <source>
        <dbReference type="SAM" id="MobiDB-lite"/>
    </source>
</evidence>
<dbReference type="EMBL" id="JADNYM010000004">
    <property type="protein sequence ID" value="MBG0738452.1"/>
    <property type="molecule type" value="Genomic_DNA"/>
</dbReference>
<feature type="domain" description="Histidine kinase/HSP90-like ATPase" evidence="11">
    <location>
        <begin position="349"/>
        <end position="424"/>
    </location>
</feature>
<dbReference type="EC" id="2.7.13.3" evidence="2"/>
<reference evidence="14 15" key="1">
    <citation type="submission" date="2020-11" db="EMBL/GenBank/DDBJ databases">
        <title>Arthrobacter antarcticus sp. nov., isolated from Antarctic Soil.</title>
        <authorList>
            <person name="Li J."/>
        </authorList>
    </citation>
    <scope>NUCLEOTIDE SEQUENCE [LARGE SCALE GENOMIC DNA]</scope>
    <source>
        <strain evidence="14 15">Z1-20</strain>
    </source>
</reference>
<dbReference type="Pfam" id="PF07730">
    <property type="entry name" value="HisKA_3"/>
    <property type="match status" value="1"/>
</dbReference>
<evidence type="ECO:0000256" key="1">
    <source>
        <dbReference type="ARBA" id="ARBA00000085"/>
    </source>
</evidence>
<keyword evidence="6 14" id="KW-0418">Kinase</keyword>
<organism evidence="14 15">
    <name type="scientific">Arthrobacter terrae</name>
    <dbReference type="NCBI Taxonomy" id="2935737"/>
    <lineage>
        <taxon>Bacteria</taxon>
        <taxon>Bacillati</taxon>
        <taxon>Actinomycetota</taxon>
        <taxon>Actinomycetes</taxon>
        <taxon>Micrococcales</taxon>
        <taxon>Micrococcaceae</taxon>
        <taxon>Arthrobacter</taxon>
    </lineage>
</organism>
<evidence type="ECO:0000256" key="8">
    <source>
        <dbReference type="ARBA" id="ARBA00023012"/>
    </source>
</evidence>
<evidence type="ECO:0000256" key="4">
    <source>
        <dbReference type="ARBA" id="ARBA00022679"/>
    </source>
</evidence>
<dbReference type="InterPro" id="IPR050482">
    <property type="entry name" value="Sensor_HK_TwoCompSys"/>
</dbReference>
<evidence type="ECO:0000259" key="13">
    <source>
        <dbReference type="Pfam" id="PF23539"/>
    </source>
</evidence>
<dbReference type="Pfam" id="PF23539">
    <property type="entry name" value="DUF7134"/>
    <property type="match status" value="1"/>
</dbReference>
<sequence length="438" mass="46232">MGNTDQAGAPAERTAAGAPAELSAKPPADPIAGQGIAALSPAELTARRRGTVRRFFYEHPLVMDLVIVVIYLLLSAGTVFAHVVNGGFLHLILTLISAGALMFRRNRPVAVVMLLTGIETVLLLQDPLSSNASLSLWFGLYAVAVRRATVFSFITTAAASLPLVLVLLLFFRFPARMVEAGAQSGSLAGVITAVVVLLSNVIATGIGLGVRRDREHEVEVRSWADRNAQLASVSERNRIAREMHDVVAHSLTVMIALSDGAAVALTRRPDRATEVLGELSRTGRTALTDMRRVLGVLRADGSVEADGRAPLPAGTGIETLLDGFRAAGLPVSLTRTGPALPDDPVFQLTVYRILQESLTNALRYGRAISRVQVEVTHSAGQVRLRISDDGRGSTAEAPSIGAGQGIAGMRERAGIYAGTVKAGACPYGGWVVEAVLNT</sequence>
<feature type="transmembrane region" description="Helical" evidence="10">
    <location>
        <begin position="55"/>
        <end position="74"/>
    </location>
</feature>
<feature type="transmembrane region" description="Helical" evidence="10">
    <location>
        <begin position="80"/>
        <end position="102"/>
    </location>
</feature>
<dbReference type="SUPFAM" id="SSF55874">
    <property type="entry name" value="ATPase domain of HSP90 chaperone/DNA topoisomerase II/histidine kinase"/>
    <property type="match status" value="1"/>
</dbReference>
<dbReference type="InterPro" id="IPR055558">
    <property type="entry name" value="DUF7134"/>
</dbReference>
<evidence type="ECO:0000256" key="5">
    <source>
        <dbReference type="ARBA" id="ARBA00022741"/>
    </source>
</evidence>
<proteinExistence type="predicted"/>
<evidence type="ECO:0000259" key="11">
    <source>
        <dbReference type="Pfam" id="PF02518"/>
    </source>
</evidence>
<dbReference type="GO" id="GO:0046983">
    <property type="term" value="F:protein dimerization activity"/>
    <property type="evidence" value="ECO:0007669"/>
    <property type="project" value="InterPro"/>
</dbReference>
<dbReference type="GO" id="GO:0005524">
    <property type="term" value="F:ATP binding"/>
    <property type="evidence" value="ECO:0007669"/>
    <property type="project" value="UniProtKB-KW"/>
</dbReference>
<comment type="catalytic activity">
    <reaction evidence="1">
        <text>ATP + protein L-histidine = ADP + protein N-phospho-L-histidine.</text>
        <dbReference type="EC" id="2.7.13.3"/>
    </reaction>
</comment>
<gene>
    <name evidence="14" type="ORF">IV500_03290</name>
</gene>